<accession>A0A2V3PP75</accession>
<dbReference type="Gene3D" id="3.40.630.30">
    <property type="match status" value="1"/>
</dbReference>
<dbReference type="EMBL" id="QICL01000016">
    <property type="protein sequence ID" value="PXV63044.1"/>
    <property type="molecule type" value="Genomic_DNA"/>
</dbReference>
<dbReference type="AlphaFoldDB" id="A0A2V3PP75"/>
<keyword evidence="3" id="KW-1185">Reference proteome</keyword>
<evidence type="ECO:0000313" key="3">
    <source>
        <dbReference type="Proteomes" id="UP000247973"/>
    </source>
</evidence>
<comment type="caution">
    <text evidence="2">The sequence shown here is derived from an EMBL/GenBank/DDBJ whole genome shotgun (WGS) entry which is preliminary data.</text>
</comment>
<protein>
    <submittedName>
        <fullName evidence="2">RimJ/RimL family protein N-acetyltransferase</fullName>
    </submittedName>
</protein>
<dbReference type="PROSITE" id="PS51186">
    <property type="entry name" value="GNAT"/>
    <property type="match status" value="1"/>
</dbReference>
<dbReference type="Proteomes" id="UP000247973">
    <property type="component" value="Unassembled WGS sequence"/>
</dbReference>
<evidence type="ECO:0000259" key="1">
    <source>
        <dbReference type="PROSITE" id="PS51186"/>
    </source>
</evidence>
<dbReference type="RefSeq" id="WP_110311188.1">
    <property type="nucleotide sequence ID" value="NZ_QICL01000016.1"/>
</dbReference>
<dbReference type="GO" id="GO:0016747">
    <property type="term" value="F:acyltransferase activity, transferring groups other than amino-acyl groups"/>
    <property type="evidence" value="ECO:0007669"/>
    <property type="project" value="InterPro"/>
</dbReference>
<dbReference type="InterPro" id="IPR051531">
    <property type="entry name" value="N-acetyltransferase"/>
</dbReference>
<dbReference type="OrthoDB" id="9788916at2"/>
<name>A0A2V3PP75_9BACT</name>
<dbReference type="Pfam" id="PF13302">
    <property type="entry name" value="Acetyltransf_3"/>
    <property type="match status" value="1"/>
</dbReference>
<gene>
    <name evidence="2" type="ORF">CLV62_11685</name>
</gene>
<dbReference type="SUPFAM" id="SSF55729">
    <property type="entry name" value="Acyl-CoA N-acyltransferases (Nat)"/>
    <property type="match status" value="1"/>
</dbReference>
<dbReference type="InterPro" id="IPR000182">
    <property type="entry name" value="GNAT_dom"/>
</dbReference>
<proteinExistence type="predicted"/>
<reference evidence="2 3" key="1">
    <citation type="submission" date="2018-03" db="EMBL/GenBank/DDBJ databases">
        <title>Genomic Encyclopedia of Archaeal and Bacterial Type Strains, Phase II (KMG-II): from individual species to whole genera.</title>
        <authorList>
            <person name="Goeker M."/>
        </authorList>
    </citation>
    <scope>NUCLEOTIDE SEQUENCE [LARGE SCALE GENOMIC DNA]</scope>
    <source>
        <strain evidence="2 3">DSM 100214</strain>
    </source>
</reference>
<evidence type="ECO:0000313" key="2">
    <source>
        <dbReference type="EMBL" id="PXV63044.1"/>
    </source>
</evidence>
<dbReference type="CDD" id="cd04301">
    <property type="entry name" value="NAT_SF"/>
    <property type="match status" value="1"/>
</dbReference>
<dbReference type="InterPro" id="IPR016181">
    <property type="entry name" value="Acyl_CoA_acyltransferase"/>
</dbReference>
<organism evidence="2 3">
    <name type="scientific">Dysgonomonas alginatilytica</name>
    <dbReference type="NCBI Taxonomy" id="1605892"/>
    <lineage>
        <taxon>Bacteria</taxon>
        <taxon>Pseudomonadati</taxon>
        <taxon>Bacteroidota</taxon>
        <taxon>Bacteroidia</taxon>
        <taxon>Bacteroidales</taxon>
        <taxon>Dysgonomonadaceae</taxon>
        <taxon>Dysgonomonas</taxon>
    </lineage>
</organism>
<dbReference type="PANTHER" id="PTHR43792">
    <property type="entry name" value="GNAT FAMILY, PUTATIVE (AFU_ORTHOLOGUE AFUA_3G00765)-RELATED-RELATED"/>
    <property type="match status" value="1"/>
</dbReference>
<dbReference type="PANTHER" id="PTHR43792:SF1">
    <property type="entry name" value="N-ACETYLTRANSFERASE DOMAIN-CONTAINING PROTEIN"/>
    <property type="match status" value="1"/>
</dbReference>
<sequence>MGQYILKTDRIGFSVWDKSDTEAATTLWSHPDVMKLLSATGTYTSGQIAERLAREIQNHELYGVQYWKLYNLETSEFMGCCGLKPYHEETDIYELGFQLLPAFWNKGYASEAAKFSLNYALEVLKARNVFAGHHPQNELSRKLLTKLGFKTFTTEFYEPTGLVHPLYRYYDVTPQQY</sequence>
<keyword evidence="2" id="KW-0808">Transferase</keyword>
<feature type="domain" description="N-acetyltransferase" evidence="1">
    <location>
        <begin position="19"/>
        <end position="169"/>
    </location>
</feature>